<keyword evidence="1" id="KW-0963">Cytoplasm</keyword>
<sequence length="201" mass="21774">MQSVRVSPKGWVAMPAEYYALLGVDRDAGEEQIKRAYRKKARELHPDSTGGDTHSEEKFKEVTLAYEVLRDPERRRRYDMFGPEGVSGQPGGGSMSGFGDPFFSGSFSDLFDSFFGASGMSGSSARSRRGEPERGQDVETAMNISFEEAAFGTEKNLTVETLVACEDCSASGAQPGTSASRCPECGGTGELRRVRQSILGQ</sequence>
<dbReference type="Gene3D" id="1.10.287.110">
    <property type="entry name" value="DnaJ domain"/>
    <property type="match status" value="1"/>
</dbReference>
<dbReference type="SMART" id="SM00271">
    <property type="entry name" value="DnaJ"/>
    <property type="match status" value="1"/>
</dbReference>
<organism evidence="6">
    <name type="scientific">mine drainage metagenome</name>
    <dbReference type="NCBI Taxonomy" id="410659"/>
    <lineage>
        <taxon>unclassified sequences</taxon>
        <taxon>metagenomes</taxon>
        <taxon>ecological metagenomes</taxon>
    </lineage>
</organism>
<dbReference type="PRINTS" id="PR00625">
    <property type="entry name" value="JDOMAIN"/>
</dbReference>
<dbReference type="Gene3D" id="2.10.230.10">
    <property type="entry name" value="Heat shock protein DnaJ, cysteine-rich domain"/>
    <property type="match status" value="1"/>
</dbReference>
<gene>
    <name evidence="6" type="ORF">B1A_16182</name>
</gene>
<dbReference type="GO" id="GO:0051082">
    <property type="term" value="F:unfolded protein binding"/>
    <property type="evidence" value="ECO:0007669"/>
    <property type="project" value="InterPro"/>
</dbReference>
<evidence type="ECO:0000259" key="5">
    <source>
        <dbReference type="PROSITE" id="PS51188"/>
    </source>
</evidence>
<evidence type="ECO:0000313" key="6">
    <source>
        <dbReference type="EMBL" id="EQD41182.1"/>
    </source>
</evidence>
<feature type="non-terminal residue" evidence="6">
    <location>
        <position position="201"/>
    </location>
</feature>
<dbReference type="PROSITE" id="PS51188">
    <property type="entry name" value="ZF_CR"/>
    <property type="match status" value="1"/>
</dbReference>
<dbReference type="SUPFAM" id="SSF57938">
    <property type="entry name" value="DnaJ/Hsp40 cysteine-rich domain"/>
    <property type="match status" value="1"/>
</dbReference>
<dbReference type="Gene3D" id="2.60.260.20">
    <property type="entry name" value="Urease metallochaperone UreE, N-terminal domain"/>
    <property type="match status" value="1"/>
</dbReference>
<dbReference type="InterPro" id="IPR036410">
    <property type="entry name" value="HSP_DnaJ_Cys-rich_dom_sf"/>
</dbReference>
<dbReference type="AlphaFoldDB" id="T0ZAQ1"/>
<evidence type="ECO:0000256" key="3">
    <source>
        <dbReference type="ARBA" id="ARBA00023016"/>
    </source>
</evidence>
<dbReference type="PROSITE" id="PS50076">
    <property type="entry name" value="DNAJ_2"/>
    <property type="match status" value="1"/>
</dbReference>
<feature type="domain" description="CR-type" evidence="5">
    <location>
        <begin position="152"/>
        <end position="201"/>
    </location>
</feature>
<accession>T0ZAQ1</accession>
<proteinExistence type="predicted"/>
<dbReference type="InterPro" id="IPR036869">
    <property type="entry name" value="J_dom_sf"/>
</dbReference>
<dbReference type="PANTHER" id="PTHR43096">
    <property type="entry name" value="DNAJ HOMOLOG 1, MITOCHONDRIAL-RELATED"/>
    <property type="match status" value="1"/>
</dbReference>
<comment type="caution">
    <text evidence="6">The sequence shown here is derived from an EMBL/GenBank/DDBJ whole genome shotgun (WGS) entry which is preliminary data.</text>
</comment>
<dbReference type="PANTHER" id="PTHR43096:SF48">
    <property type="entry name" value="CHAPERONE PROTEIN DNAJ"/>
    <property type="match status" value="1"/>
</dbReference>
<dbReference type="PROSITE" id="PS00636">
    <property type="entry name" value="DNAJ_1"/>
    <property type="match status" value="1"/>
</dbReference>
<dbReference type="InterPro" id="IPR001305">
    <property type="entry name" value="HSP_DnaJ_Cys-rich_dom"/>
</dbReference>
<dbReference type="GO" id="GO:0006260">
    <property type="term" value="P:DNA replication"/>
    <property type="evidence" value="ECO:0007669"/>
    <property type="project" value="UniProtKB-KW"/>
</dbReference>
<dbReference type="GO" id="GO:0005737">
    <property type="term" value="C:cytoplasm"/>
    <property type="evidence" value="ECO:0007669"/>
    <property type="project" value="TreeGrafter"/>
</dbReference>
<dbReference type="Pfam" id="PF00226">
    <property type="entry name" value="DnaJ"/>
    <property type="match status" value="1"/>
</dbReference>
<keyword evidence="3" id="KW-0346">Stress response</keyword>
<reference evidence="6" key="1">
    <citation type="submission" date="2013-08" db="EMBL/GenBank/DDBJ databases">
        <authorList>
            <person name="Mendez C."/>
            <person name="Richter M."/>
            <person name="Ferrer M."/>
            <person name="Sanchez J."/>
        </authorList>
    </citation>
    <scope>NUCLEOTIDE SEQUENCE</scope>
</reference>
<dbReference type="SUPFAM" id="SSF46565">
    <property type="entry name" value="Chaperone J-domain"/>
    <property type="match status" value="1"/>
</dbReference>
<evidence type="ECO:0000256" key="2">
    <source>
        <dbReference type="ARBA" id="ARBA00022705"/>
    </source>
</evidence>
<evidence type="ECO:0000259" key="4">
    <source>
        <dbReference type="PROSITE" id="PS50076"/>
    </source>
</evidence>
<dbReference type="InterPro" id="IPR018253">
    <property type="entry name" value="DnaJ_domain_CS"/>
</dbReference>
<dbReference type="EMBL" id="AUZX01011895">
    <property type="protein sequence ID" value="EQD41182.1"/>
    <property type="molecule type" value="Genomic_DNA"/>
</dbReference>
<dbReference type="GO" id="GO:0031072">
    <property type="term" value="F:heat shock protein binding"/>
    <property type="evidence" value="ECO:0007669"/>
    <property type="project" value="InterPro"/>
</dbReference>
<dbReference type="GO" id="GO:0042026">
    <property type="term" value="P:protein refolding"/>
    <property type="evidence" value="ECO:0007669"/>
    <property type="project" value="TreeGrafter"/>
</dbReference>
<keyword evidence="2" id="KW-0235">DNA replication</keyword>
<protein>
    <submittedName>
        <fullName evidence="6">Chaperone protein DnaJ</fullName>
    </submittedName>
</protein>
<evidence type="ECO:0000256" key="1">
    <source>
        <dbReference type="ARBA" id="ARBA00022490"/>
    </source>
</evidence>
<dbReference type="CDD" id="cd10719">
    <property type="entry name" value="DnaJ_zf"/>
    <property type="match status" value="1"/>
</dbReference>
<name>T0ZAQ1_9ZZZZ</name>
<dbReference type="InterPro" id="IPR001623">
    <property type="entry name" value="DnaJ_domain"/>
</dbReference>
<dbReference type="CDD" id="cd06257">
    <property type="entry name" value="DnaJ"/>
    <property type="match status" value="1"/>
</dbReference>
<feature type="domain" description="J" evidence="4">
    <location>
        <begin position="17"/>
        <end position="82"/>
    </location>
</feature>
<reference evidence="6" key="2">
    <citation type="journal article" date="2014" name="ISME J.">
        <title>Microbial stratification in low pH oxic and suboxic macroscopic growths along an acid mine drainage.</title>
        <authorList>
            <person name="Mendez-Garcia C."/>
            <person name="Mesa V."/>
            <person name="Sprenger R.R."/>
            <person name="Richter M."/>
            <person name="Diez M.S."/>
            <person name="Solano J."/>
            <person name="Bargiela R."/>
            <person name="Golyshina O.V."/>
            <person name="Manteca A."/>
            <person name="Ramos J.L."/>
            <person name="Gallego J.R."/>
            <person name="Llorente I."/>
            <person name="Martins Dos Santos V.A."/>
            <person name="Jensen O.N."/>
            <person name="Pelaez A.I."/>
            <person name="Sanchez J."/>
            <person name="Ferrer M."/>
        </authorList>
    </citation>
    <scope>NUCLEOTIDE SEQUENCE</scope>
</reference>